<protein>
    <submittedName>
        <fullName evidence="2">Conjugal transfer protein TrbI</fullName>
    </submittedName>
</protein>
<feature type="transmembrane region" description="Helical" evidence="1">
    <location>
        <begin position="30"/>
        <end position="53"/>
    </location>
</feature>
<dbReference type="InterPro" id="IPR014115">
    <property type="entry name" value="TrbI_Ftype"/>
</dbReference>
<organism evidence="2">
    <name type="scientific">Pectobacterium carotovorum</name>
    <name type="common">Erwinia carotovora</name>
    <dbReference type="NCBI Taxonomy" id="554"/>
    <lineage>
        <taxon>Bacteria</taxon>
        <taxon>Pseudomonadati</taxon>
        <taxon>Pseudomonadota</taxon>
        <taxon>Gammaproteobacteria</taxon>
        <taxon>Enterobacterales</taxon>
        <taxon>Pectobacteriaceae</taxon>
        <taxon>Pectobacterium</taxon>
    </lineage>
</organism>
<keyword evidence="1" id="KW-1133">Transmembrane helix</keyword>
<reference evidence="2" key="1">
    <citation type="journal article" date="2015" name="Environ. Microbiol.">
        <title>Plasmids from the gut microbiome of cabbage root fly larvae encode SaxA that catalyses the conversion of the plant toxin 2-phenylethyl isothiocyanate.</title>
        <authorList>
            <person name="Welte C.U."/>
            <person name="de Graaf R.M."/>
            <person name="van den Bosch T.J."/>
            <person name="Op den Camp H.J."/>
            <person name="van Dam N.M."/>
            <person name="Jetten M.S."/>
        </authorList>
    </citation>
    <scope>NUCLEOTIDE SEQUENCE</scope>
    <source>
        <plasmid evidence="2">Drgb2</plasmid>
    </source>
</reference>
<keyword evidence="1" id="KW-0812">Transmembrane</keyword>
<dbReference type="RefSeq" id="WP_181375470.1">
    <property type="nucleotide sequence ID" value="NZ_KT351733.1"/>
</dbReference>
<name>A0A0N9MZP4_PECCA</name>
<dbReference type="EMBL" id="KT351733">
    <property type="protein sequence ID" value="ALG88476.1"/>
    <property type="molecule type" value="Genomic_DNA"/>
</dbReference>
<proteinExistence type="predicted"/>
<accession>A0A0N9MZP4</accession>
<keyword evidence="1" id="KW-0472">Membrane</keyword>
<dbReference type="NCBIfam" id="TIGR02744">
    <property type="entry name" value="TrbI_Ftype"/>
    <property type="match status" value="1"/>
</dbReference>
<evidence type="ECO:0000256" key="1">
    <source>
        <dbReference type="SAM" id="Phobius"/>
    </source>
</evidence>
<keyword evidence="2" id="KW-0614">Plasmid</keyword>
<dbReference type="Pfam" id="PF09677">
    <property type="entry name" value="TrbI_Ftype"/>
    <property type="match status" value="1"/>
</dbReference>
<dbReference type="AlphaFoldDB" id="A0A0N9MZP4"/>
<reference evidence="2" key="2">
    <citation type="submission" date="2015-07" db="EMBL/GenBank/DDBJ databases">
        <authorList>
            <person name="Welte C."/>
            <person name="de Graaf R."/>
            <person name="van den Bosch T.J.M."/>
            <person name="Op den Camp H."/>
            <person name="van Dam N."/>
            <person name="Jetten M."/>
        </authorList>
    </citation>
    <scope>NUCLEOTIDE SEQUENCE</scope>
    <source>
        <plasmid evidence="2">Drgb2</plasmid>
    </source>
</reference>
<evidence type="ECO:0000313" key="2">
    <source>
        <dbReference type="EMBL" id="ALG88476.1"/>
    </source>
</evidence>
<sequence length="141" mass="15647">MAESNTTLVDKVTKTSERGMSRRRKACLKAMSFFMVIAVVLSFSISVFVVRWLTPVTVTFDMAGSVNQYQQQMALQFNAENPLNEQQIAEATHRFQVALSDSLSEYQQTHQALILVTPAVVMGAEDITVDIQAAIADKMAQ</sequence>
<geneLocation type="plasmid" evidence="2">
    <name>Drgb2</name>
</geneLocation>